<dbReference type="SMR" id="A0A7I8XFT1"/>
<dbReference type="InterPro" id="IPR041677">
    <property type="entry name" value="DNA2/NAM7_AAA_11"/>
</dbReference>
<dbReference type="CDD" id="cd18808">
    <property type="entry name" value="SF1_C_Upf1"/>
    <property type="match status" value="1"/>
</dbReference>
<evidence type="ECO:0000259" key="4">
    <source>
        <dbReference type="Pfam" id="PF13087"/>
    </source>
</evidence>
<comment type="similarity">
    <text evidence="1">Belongs to the CWF11 family.</text>
</comment>
<dbReference type="GO" id="GO:0071013">
    <property type="term" value="C:catalytic step 2 spliceosome"/>
    <property type="evidence" value="ECO:0007669"/>
    <property type="project" value="TreeGrafter"/>
</dbReference>
<dbReference type="Pfam" id="PF21144">
    <property type="entry name" value="Aquarius_N_3rd"/>
    <property type="match status" value="1"/>
</dbReference>
<comment type="subcellular location">
    <subcellularLocation>
        <location evidence="1">Nucleus</location>
    </subcellularLocation>
</comment>
<feature type="domain" description="RNA helicase aquarius insertion" evidence="7">
    <location>
        <begin position="714"/>
        <end position="791"/>
    </location>
</feature>
<keyword evidence="1" id="KW-0539">Nucleus</keyword>
<feature type="domain" description="RNA helicase aquarius N-terminal" evidence="5">
    <location>
        <begin position="44"/>
        <end position="421"/>
    </location>
</feature>
<dbReference type="InterPro" id="IPR027417">
    <property type="entry name" value="P-loop_NTPase"/>
</dbReference>
<dbReference type="InterPro" id="IPR048966">
    <property type="entry name" value="Aquarius_b-barrel"/>
</dbReference>
<dbReference type="InterPro" id="IPR048967">
    <property type="entry name" value="Aquarius_insert"/>
</dbReference>
<sequence>MARTRSGRKSTETASVPKASPSSSSRNKVKKPKIDVSKGLNLDEWSRNQWNYEFNSSVVEQIYVELILSSFNVKVVNKLEFSQYLEEYLWPHLDVEKSSKAHILSIVVLINAKFRERVNAWKCIVEASENFSGFFRRVLEYSLQNSLPFLEQNTLITFISHCVNSLEVDCVRNEAVKLASLACWQCLGKKYREKLLGSSPKLRKYWNKLTRAFESMPEEKKSENDFYATVIWKLIKQFKLIITELDDENITFDPDAAMYCEKFALLLIDLECQLTTRRFLHALIIYSQCIIHATNSQFYLSEPGTLFFKLMRLFLFYAKFEVENLSGYPLSLAEIQKNHYDFVNKLQVVAFRYFKEKSSDFALLNVGNVDNRVFLEKVLKKYTKDELYKMAYEMDLIGSPEENEDERLNDAIYLREIIIFHTVRPISQLDKINSQPLYPNEQVIWDENLVPYDEYNGESVLPLNRLNLQFLTLHDYLLRNFNLFQMESTYEIRSDLEDALFRMRPYKHEMLDNVVWGGWARMGIPVTTTRIVHVGKPFVGQDCPSEVKADVTVNLPKRTDLRKEWEGMRRNDVLFLVTVVPIAPLGTRYDIRKPFKEQFRIETVRGCEVEGILNNDKEVIDEQNMQLLRSLHGDSRTFRVRLDPNQYKADTDKTEIYFKFNLMIRRDAKSNNFKAVLATIRQLLNTECVVPDWIHDVLLGYGEPDAANYKKLPNSVTTLNFNDTFLDMDHLKKSFEGEELKIAEGVTQPPFKLTFNELNPQHDKEHPDTSIFVEAEAVDPVQKELKIETRKNSVPFTPAQVEAIKSGMEPGLTMVVGPPGTGKTDVAVQIISNIYHNWPEERTLIVTHSNQALNQLFEKIMALDIDERHLLRLGHGEEELETTKDFSRGGRVNYVLNERIQLLKQVARLRLSLNEPGEVESSCENAGYFFRYTVTRTWENFLEEVEGVTEKTNDFVKNKFPFTKYFVEGERELFKAESFDEDLEKANACWEFIRRIFSKLDEFRAFELLRNGKERADYLLTREAKIIAMTCTHAALKRKDLVELGFHYDNILMEEAAQILEVETFIPLLLQESDDGINRLKRWIMIGDHHQLPPVVQNPAYQKYSNMEQSLFARFIRLGVPNVQLDAQGRARPEIAELYNWRYKALGNLPHVQKDELFIKCNPGFQFTYQFIDVPDFNGVGETTPSAYFYQNLGEAEYAAHIYIYMRILGYPAEKITILTTYNGQRSLLLDIFDRRCKENPLLGMPHIISTVDKYQGQQNDYVILSLVRTRNIGHLRDIRRLVVAMSRARLGLYILGRKTLFNRCLELKPVFKKLEERPSNLCLFPSESYEETTRSADTKPGLRVIEISDTVHMAKFVAEFYKANLELLQGKYEAKLAEQKKQEEMEVEEEKEEEKKEEQPAPTSSGAKHPKEQTETNIIFDEVDFERLEKAPNYG</sequence>
<feature type="region of interest" description="Disordered" evidence="2">
    <location>
        <begin position="1380"/>
        <end position="1425"/>
    </location>
</feature>
<protein>
    <submittedName>
        <fullName evidence="8">(pine wood nematode) hypothetical protein</fullName>
    </submittedName>
</protein>
<evidence type="ECO:0000313" key="9">
    <source>
        <dbReference type="Proteomes" id="UP000659654"/>
    </source>
</evidence>
<dbReference type="PANTHER" id="PTHR10887:SF5">
    <property type="entry name" value="RNA HELICASE AQUARIUS"/>
    <property type="match status" value="1"/>
</dbReference>
<dbReference type="PANTHER" id="PTHR10887">
    <property type="entry name" value="DNA2/NAM7 HELICASE FAMILY"/>
    <property type="match status" value="1"/>
</dbReference>
<evidence type="ECO:0000259" key="7">
    <source>
        <dbReference type="Pfam" id="PF21144"/>
    </source>
</evidence>
<name>A0A7I8XFT1_BURXY</name>
<keyword evidence="1" id="KW-0507">mRNA processing</keyword>
<dbReference type="PIRSF" id="PIRSF038901">
    <property type="entry name" value="AQR_cwf11"/>
    <property type="match status" value="1"/>
</dbReference>
<feature type="domain" description="DNA2/NAM7 helicase helicase" evidence="3">
    <location>
        <begin position="799"/>
        <end position="1097"/>
    </location>
</feature>
<dbReference type="Pfam" id="PF13086">
    <property type="entry name" value="AAA_11"/>
    <property type="match status" value="1"/>
</dbReference>
<proteinExistence type="inferred from homology"/>
<dbReference type="InterPro" id="IPR045055">
    <property type="entry name" value="DNA2/NAM7-like"/>
</dbReference>
<dbReference type="GO" id="GO:0000398">
    <property type="term" value="P:mRNA splicing, via spliceosome"/>
    <property type="evidence" value="ECO:0007669"/>
    <property type="project" value="InterPro"/>
</dbReference>
<dbReference type="Pfam" id="PF13087">
    <property type="entry name" value="AAA_12"/>
    <property type="match status" value="1"/>
</dbReference>
<dbReference type="FunFam" id="3.40.50.300:FF:003210">
    <property type="entry name" value="RNA helicase aquarius"/>
    <property type="match status" value="1"/>
</dbReference>
<dbReference type="EMBL" id="CAJFDI010000005">
    <property type="protein sequence ID" value="CAD5232133.1"/>
    <property type="molecule type" value="Genomic_DNA"/>
</dbReference>
<reference evidence="8" key="1">
    <citation type="submission" date="2020-09" db="EMBL/GenBank/DDBJ databases">
        <authorList>
            <person name="Kikuchi T."/>
        </authorList>
    </citation>
    <scope>NUCLEOTIDE SEQUENCE</scope>
    <source>
        <strain evidence="8">Ka4C1</strain>
    </source>
</reference>
<dbReference type="GO" id="GO:0003729">
    <property type="term" value="F:mRNA binding"/>
    <property type="evidence" value="ECO:0007669"/>
    <property type="project" value="TreeGrafter"/>
</dbReference>
<gene>
    <name evidence="8" type="ORF">BXYJ_LOCUS12224</name>
</gene>
<keyword evidence="9" id="KW-1185">Reference proteome</keyword>
<dbReference type="SUPFAM" id="SSF52540">
    <property type="entry name" value="P-loop containing nucleoside triphosphate hydrolases"/>
    <property type="match status" value="1"/>
</dbReference>
<dbReference type="GO" id="GO:0004386">
    <property type="term" value="F:helicase activity"/>
    <property type="evidence" value="ECO:0007669"/>
    <property type="project" value="InterPro"/>
</dbReference>
<comment type="caution">
    <text evidence="8">The sequence shown here is derived from an EMBL/GenBank/DDBJ whole genome shotgun (WGS) entry which is preliminary data.</text>
</comment>
<feature type="domain" description="DNA2/NAM7 helicase-like C-terminal" evidence="4">
    <location>
        <begin position="1107"/>
        <end position="1299"/>
    </location>
</feature>
<accession>A0A7I8XFT1</accession>
<feature type="domain" description="RNA helicase aquarius beta-barrel" evidence="6">
    <location>
        <begin position="505"/>
        <end position="666"/>
    </location>
</feature>
<dbReference type="FunFam" id="3.40.50.300:FF:002863">
    <property type="entry name" value="Pre-mRNA-splicing factor cwf11"/>
    <property type="match status" value="1"/>
</dbReference>
<evidence type="ECO:0000259" key="6">
    <source>
        <dbReference type="Pfam" id="PF21143"/>
    </source>
</evidence>
<dbReference type="Proteomes" id="UP000659654">
    <property type="component" value="Unassembled WGS sequence"/>
</dbReference>
<dbReference type="Gene3D" id="3.40.50.300">
    <property type="entry name" value="P-loop containing nucleotide triphosphate hydrolases"/>
    <property type="match status" value="2"/>
</dbReference>
<evidence type="ECO:0000256" key="2">
    <source>
        <dbReference type="SAM" id="MobiDB-lite"/>
    </source>
</evidence>
<dbReference type="InterPro" id="IPR047187">
    <property type="entry name" value="SF1_C_Upf1"/>
</dbReference>
<evidence type="ECO:0000256" key="1">
    <source>
        <dbReference type="PIRNR" id="PIRNR038901"/>
    </source>
</evidence>
<keyword evidence="1" id="KW-0508">mRNA splicing</keyword>
<dbReference type="InterPro" id="IPR041679">
    <property type="entry name" value="DNA2/NAM7-like_C"/>
</dbReference>
<dbReference type="InterPro" id="IPR026300">
    <property type="entry name" value="CWF11_fam"/>
</dbReference>
<dbReference type="EMBL" id="CAJFCV020000005">
    <property type="protein sequence ID" value="CAG9124130.1"/>
    <property type="molecule type" value="Genomic_DNA"/>
</dbReference>
<feature type="compositionally biased region" description="Low complexity" evidence="2">
    <location>
        <begin position="14"/>
        <end position="26"/>
    </location>
</feature>
<evidence type="ECO:0000259" key="3">
    <source>
        <dbReference type="Pfam" id="PF13086"/>
    </source>
</evidence>
<organism evidence="8 9">
    <name type="scientific">Bursaphelenchus xylophilus</name>
    <name type="common">Pinewood nematode worm</name>
    <name type="synonym">Aphelenchoides xylophilus</name>
    <dbReference type="NCBI Taxonomy" id="6326"/>
    <lineage>
        <taxon>Eukaryota</taxon>
        <taxon>Metazoa</taxon>
        <taxon>Ecdysozoa</taxon>
        <taxon>Nematoda</taxon>
        <taxon>Chromadorea</taxon>
        <taxon>Rhabditida</taxon>
        <taxon>Tylenchina</taxon>
        <taxon>Tylenchomorpha</taxon>
        <taxon>Aphelenchoidea</taxon>
        <taxon>Aphelenchoididae</taxon>
        <taxon>Bursaphelenchus</taxon>
    </lineage>
</organism>
<dbReference type="InterPro" id="IPR032174">
    <property type="entry name" value="Aquarius_N"/>
</dbReference>
<dbReference type="Proteomes" id="UP000582659">
    <property type="component" value="Unassembled WGS sequence"/>
</dbReference>
<dbReference type="Pfam" id="PF16399">
    <property type="entry name" value="Aquarius_N_1st"/>
    <property type="match status" value="1"/>
</dbReference>
<evidence type="ECO:0000259" key="5">
    <source>
        <dbReference type="Pfam" id="PF16399"/>
    </source>
</evidence>
<feature type="region of interest" description="Disordered" evidence="2">
    <location>
        <begin position="1"/>
        <end position="32"/>
    </location>
</feature>
<dbReference type="Pfam" id="PF21143">
    <property type="entry name" value="Aquarius_N_2nd"/>
    <property type="match status" value="1"/>
</dbReference>
<dbReference type="CDD" id="cd17935">
    <property type="entry name" value="EEXXQc_AQR"/>
    <property type="match status" value="1"/>
</dbReference>
<dbReference type="OrthoDB" id="1879at2759"/>
<evidence type="ECO:0000313" key="8">
    <source>
        <dbReference type="EMBL" id="CAD5232133.1"/>
    </source>
</evidence>